<comment type="caution">
    <text evidence="2">The sequence shown here is derived from an EMBL/GenBank/DDBJ whole genome shotgun (WGS) entry which is preliminary data.</text>
</comment>
<protein>
    <recommendedName>
        <fullName evidence="1">Reverse transcriptase Ty1/copia-type domain-containing protein</fullName>
    </recommendedName>
</protein>
<accession>A0A176WGM3</accession>
<dbReference type="InterPro" id="IPR013103">
    <property type="entry name" value="RVT_2"/>
</dbReference>
<evidence type="ECO:0000313" key="3">
    <source>
        <dbReference type="Proteomes" id="UP000077202"/>
    </source>
</evidence>
<keyword evidence="3" id="KW-1185">Reference proteome</keyword>
<proteinExistence type="predicted"/>
<dbReference type="Pfam" id="PF07727">
    <property type="entry name" value="RVT_2"/>
    <property type="match status" value="1"/>
</dbReference>
<sequence>MALSKVGGPRFEVERFDGRTDYLLWERQVKNVFKAMGLGKVLKPKPLNVDDKDWNEIQDQTLSIVTLYLKPNVLKQVDDLETVTTMFQALQAKYHMKELSNRLFTSLKLMSFKIMEGTKIQDHIDAFNDLLVDLLNLGNRGLSSISRLPSVFFLIINVMSKDTGFGNPVGGKLIVSRDVSFNEFSSSKEGDIINPATNEGHSSSPNTIEGGIYHEISHDGAQGGASQMTDEAEEQDFALEEVHEEQHIAGEPPPEPAHCDQLVSSTARPTRVRRAPERYGTWFPREHAVRNVILLVDDLGEALITEDGSLYSSVESQSVPEKLDWDAAMRKKMKSLHDNQTWKLVELSNKKRAIDCKWVYTMKDVSTNAVEKIFKARLVAKGFEQRKSIDYTEVFSPVAKFSTICLCALVTLFALFLDQMDVVTAFLHGALNKVIYMRQPEDFLKRVKERLVCRLLKSLYELKQSPRQWNKRFDEFMHTQGFIQSAYDPCVYMKRVSFKDV</sequence>
<gene>
    <name evidence="2" type="ORF">AXG93_4525s1100</name>
</gene>
<organism evidence="2 3">
    <name type="scientific">Marchantia polymorpha subsp. ruderalis</name>
    <dbReference type="NCBI Taxonomy" id="1480154"/>
    <lineage>
        <taxon>Eukaryota</taxon>
        <taxon>Viridiplantae</taxon>
        <taxon>Streptophyta</taxon>
        <taxon>Embryophyta</taxon>
        <taxon>Marchantiophyta</taxon>
        <taxon>Marchantiopsida</taxon>
        <taxon>Marchantiidae</taxon>
        <taxon>Marchantiales</taxon>
        <taxon>Marchantiaceae</taxon>
        <taxon>Marchantia</taxon>
    </lineage>
</organism>
<dbReference type="AlphaFoldDB" id="A0A176WGM3"/>
<evidence type="ECO:0000313" key="2">
    <source>
        <dbReference type="EMBL" id="OAE32229.1"/>
    </source>
</evidence>
<dbReference type="EMBL" id="LVLJ01000878">
    <property type="protein sequence ID" value="OAE32229.1"/>
    <property type="molecule type" value="Genomic_DNA"/>
</dbReference>
<name>A0A176WGM3_MARPO</name>
<dbReference type="Proteomes" id="UP000077202">
    <property type="component" value="Unassembled WGS sequence"/>
</dbReference>
<feature type="domain" description="Reverse transcriptase Ty1/copia-type" evidence="1">
    <location>
        <begin position="339"/>
        <end position="495"/>
    </location>
</feature>
<dbReference type="Pfam" id="PF14223">
    <property type="entry name" value="Retrotran_gag_2"/>
    <property type="match status" value="1"/>
</dbReference>
<evidence type="ECO:0000259" key="1">
    <source>
        <dbReference type="Pfam" id="PF07727"/>
    </source>
</evidence>
<reference evidence="2" key="1">
    <citation type="submission" date="2016-03" db="EMBL/GenBank/DDBJ databases">
        <title>Mechanisms controlling the formation of the plant cell surface in tip-growing cells are functionally conserved among land plants.</title>
        <authorList>
            <person name="Honkanen S."/>
            <person name="Jones V.A."/>
            <person name="Morieri G."/>
            <person name="Champion C."/>
            <person name="Hetherington A.J."/>
            <person name="Kelly S."/>
            <person name="Saint-Marcoux D."/>
            <person name="Proust H."/>
            <person name="Prescott H."/>
            <person name="Dolan L."/>
        </authorList>
    </citation>
    <scope>NUCLEOTIDE SEQUENCE [LARGE SCALE GENOMIC DNA]</scope>
    <source>
        <tissue evidence="2">Whole gametophyte</tissue>
    </source>
</reference>